<name>A0A5B8MTC2_9CHLO</name>
<dbReference type="AlphaFoldDB" id="A0A5B8MTC2"/>
<evidence type="ECO:0000256" key="2">
    <source>
        <dbReference type="SAM" id="MobiDB-lite"/>
    </source>
</evidence>
<feature type="compositionally biased region" description="Basic and acidic residues" evidence="2">
    <location>
        <begin position="430"/>
        <end position="440"/>
    </location>
</feature>
<reference evidence="3 4" key="1">
    <citation type="submission" date="2018-07" db="EMBL/GenBank/DDBJ databases">
        <title>The complete nuclear genome of the prasinophyte Chloropicon primus (CCMP1205).</title>
        <authorList>
            <person name="Pombert J.-F."/>
            <person name="Otis C."/>
            <person name="Turmel M."/>
            <person name="Lemieux C."/>
        </authorList>
    </citation>
    <scope>NUCLEOTIDE SEQUENCE [LARGE SCALE GENOMIC DNA]</scope>
    <source>
        <strain evidence="3 4">CCMP1205</strain>
    </source>
</reference>
<accession>A0A5B8MTC2</accession>
<feature type="compositionally biased region" description="Low complexity" evidence="2">
    <location>
        <begin position="21"/>
        <end position="33"/>
    </location>
</feature>
<keyword evidence="1" id="KW-0175">Coiled coil</keyword>
<protein>
    <submittedName>
        <fullName evidence="3">Uncharacterized protein</fullName>
    </submittedName>
</protein>
<dbReference type="EMBL" id="CP031044">
    <property type="protein sequence ID" value="QDZ23641.1"/>
    <property type="molecule type" value="Genomic_DNA"/>
</dbReference>
<feature type="region of interest" description="Disordered" evidence="2">
    <location>
        <begin position="79"/>
        <end position="98"/>
    </location>
</feature>
<organism evidence="3 4">
    <name type="scientific">Chloropicon primus</name>
    <dbReference type="NCBI Taxonomy" id="1764295"/>
    <lineage>
        <taxon>Eukaryota</taxon>
        <taxon>Viridiplantae</taxon>
        <taxon>Chlorophyta</taxon>
        <taxon>Chloropicophyceae</taxon>
        <taxon>Chloropicales</taxon>
        <taxon>Chloropicaceae</taxon>
        <taxon>Chloropicon</taxon>
    </lineage>
</organism>
<feature type="compositionally biased region" description="Low complexity" evidence="2">
    <location>
        <begin position="1"/>
        <end position="14"/>
    </location>
</feature>
<gene>
    <name evidence="3" type="ORF">A3770_11p61590</name>
</gene>
<feature type="region of interest" description="Disordered" evidence="2">
    <location>
        <begin position="1"/>
        <end position="37"/>
    </location>
</feature>
<feature type="coiled-coil region" evidence="1">
    <location>
        <begin position="229"/>
        <end position="271"/>
    </location>
</feature>
<feature type="compositionally biased region" description="Basic and acidic residues" evidence="2">
    <location>
        <begin position="303"/>
        <end position="322"/>
    </location>
</feature>
<feature type="region of interest" description="Disordered" evidence="2">
    <location>
        <begin position="280"/>
        <end position="322"/>
    </location>
</feature>
<proteinExistence type="predicted"/>
<evidence type="ECO:0000313" key="4">
    <source>
        <dbReference type="Proteomes" id="UP000316726"/>
    </source>
</evidence>
<evidence type="ECO:0000256" key="1">
    <source>
        <dbReference type="SAM" id="Coils"/>
    </source>
</evidence>
<dbReference type="Proteomes" id="UP000316726">
    <property type="component" value="Chromosome 11"/>
</dbReference>
<keyword evidence="4" id="KW-1185">Reference proteome</keyword>
<evidence type="ECO:0000313" key="3">
    <source>
        <dbReference type="EMBL" id="QDZ23641.1"/>
    </source>
</evidence>
<feature type="compositionally biased region" description="Basic and acidic residues" evidence="2">
    <location>
        <begin position="350"/>
        <end position="360"/>
    </location>
</feature>
<feature type="region of interest" description="Disordered" evidence="2">
    <location>
        <begin position="350"/>
        <end position="440"/>
    </location>
</feature>
<sequence length="469" mass="53046">MKDSSYSDSSSYSSMLKRSQESCCTSSSSVKSRSQADEDEYIRFLETEVFKTEVERKRKEADAEHRLKLKERLALHEAKQRETELETKLKEEEETKTRLDKTLDLQEKRIRENEKKLVTLANLVKTTQEFAEEQEGLLKQTLDKSLEDVEERLRTMESKSAASSTESDDVVSCNNCTVEQAIQASPVAEEEEGEGEVEQREKAMGAEAVAQLVRDSMEELESRMQKRHEKQLKALNRRWEERLRMIESRLSEEYRERLKVLEGKVATKLEKVILKVGKTSSATARRAKSGASQRKATTAAHEAGPKVQEKRRASVGETDTSKITKHELASSLKALTRNVLEEMLIVESNEAQKENQRSHDASGIQKESGGATDAGRTSRLGGRGAMIPPSKGEAKARSKPKRSPKVSALRRSNIPNVRLPTTKVVQGGSKQERAREEYERRQERLEALYHEWTNLELESSSTALFGTAD</sequence>